<evidence type="ECO:0000256" key="6">
    <source>
        <dbReference type="SAM" id="SignalP"/>
    </source>
</evidence>
<dbReference type="InterPro" id="IPR013783">
    <property type="entry name" value="Ig-like_fold"/>
</dbReference>
<evidence type="ECO:0000313" key="9">
    <source>
        <dbReference type="EMBL" id="KAG8184701.1"/>
    </source>
</evidence>
<evidence type="ECO:0000259" key="8">
    <source>
        <dbReference type="PROSITE" id="PS50835"/>
    </source>
</evidence>
<dbReference type="InterPro" id="IPR003598">
    <property type="entry name" value="Ig_sub2"/>
</dbReference>
<feature type="signal peptide" evidence="6">
    <location>
        <begin position="1"/>
        <end position="26"/>
    </location>
</feature>
<dbReference type="InterPro" id="IPR007110">
    <property type="entry name" value="Ig-like_dom"/>
</dbReference>
<dbReference type="Gene3D" id="2.10.25.10">
    <property type="entry name" value="Laminin"/>
    <property type="match status" value="1"/>
</dbReference>
<keyword evidence="1 6" id="KW-0732">Signal</keyword>
<dbReference type="GO" id="GO:0008046">
    <property type="term" value="F:axon guidance receptor activity"/>
    <property type="evidence" value="ECO:0007669"/>
    <property type="project" value="TreeGrafter"/>
</dbReference>
<keyword evidence="5" id="KW-0472">Membrane</keyword>
<dbReference type="SUPFAM" id="SSF48726">
    <property type="entry name" value="Immunoglobulin"/>
    <property type="match status" value="1"/>
</dbReference>
<sequence>MRLYLILRHLLLVIFCLSSLWMVAPCLDVNSTSIAMPTNVLCLGGSKRHPKQRRHVVNFSAKSLIDEAQTRAYLSPDVFTGSLRSVLVQRDGTVRAWFSVDNVLKAANSSSGGLRRKEDIEVVYHRSGEEHCILEVNHDNLKLGSQYLVFGVAAKKYAWPSLAATALPIPNEKRTLRAVKKILCKDCAKPPGVSGLEKTKVEEGSRVRLNCHLAGNPVPWVEWYKDGVKVSPRGRIRVKTKRRTSRLIIRRVRPSDRGIYACKAGNIVQKDPVLDHVPLLVTRKKVPKKTPATTVASTTVAVPTSTLPSTQSSPWATEPCPTSDFFLNGGTCIFFKAVREYVCHCAEGFIGLRCDYKDVSISVGEVKNLDQNHDRLFIDILVLFLIFFCLNWACIGICWLCCLRCQHNNWGEFREIPPLQKFFTNGRISHANKESVGVALELNESHSSSNIGKWSDSVGLKHRSVDDDNFEQNIETE</sequence>
<comment type="caution">
    <text evidence="4">Lacks conserved residue(s) required for the propagation of feature annotation.</text>
</comment>
<dbReference type="AlphaFoldDB" id="A0AAV6UKG4"/>
<accession>A0AAV6UKG4</accession>
<keyword evidence="2 4" id="KW-1015">Disulfide bond</keyword>
<dbReference type="GO" id="GO:0030424">
    <property type="term" value="C:axon"/>
    <property type="evidence" value="ECO:0007669"/>
    <property type="project" value="TreeGrafter"/>
</dbReference>
<dbReference type="InterPro" id="IPR000742">
    <property type="entry name" value="EGF"/>
</dbReference>
<keyword evidence="5" id="KW-1133">Transmembrane helix</keyword>
<dbReference type="PROSITE" id="PS01186">
    <property type="entry name" value="EGF_2"/>
    <property type="match status" value="1"/>
</dbReference>
<name>A0AAV6UKG4_9ARAC</name>
<evidence type="ECO:0000256" key="5">
    <source>
        <dbReference type="SAM" id="Phobius"/>
    </source>
</evidence>
<dbReference type="PANTHER" id="PTHR45080">
    <property type="entry name" value="CONTACTIN 5"/>
    <property type="match status" value="1"/>
</dbReference>
<dbReference type="SMART" id="SM00408">
    <property type="entry name" value="IGc2"/>
    <property type="match status" value="1"/>
</dbReference>
<dbReference type="GO" id="GO:0050808">
    <property type="term" value="P:synapse organization"/>
    <property type="evidence" value="ECO:0007669"/>
    <property type="project" value="TreeGrafter"/>
</dbReference>
<evidence type="ECO:0000259" key="7">
    <source>
        <dbReference type="PROSITE" id="PS50026"/>
    </source>
</evidence>
<dbReference type="Proteomes" id="UP000827092">
    <property type="component" value="Unassembled WGS sequence"/>
</dbReference>
<evidence type="ECO:0000256" key="1">
    <source>
        <dbReference type="ARBA" id="ARBA00022729"/>
    </source>
</evidence>
<dbReference type="SUPFAM" id="SSF57196">
    <property type="entry name" value="EGF/Laminin"/>
    <property type="match status" value="1"/>
</dbReference>
<keyword evidence="3" id="KW-0393">Immunoglobulin domain</keyword>
<dbReference type="FunFam" id="2.60.40.10:FF:000107">
    <property type="entry name" value="Myosin, light chain kinase a"/>
    <property type="match status" value="1"/>
</dbReference>
<dbReference type="PANTHER" id="PTHR45080:SF8">
    <property type="entry name" value="IG-LIKE DOMAIN-CONTAINING PROTEIN"/>
    <property type="match status" value="1"/>
</dbReference>
<dbReference type="GO" id="GO:0043025">
    <property type="term" value="C:neuronal cell body"/>
    <property type="evidence" value="ECO:0007669"/>
    <property type="project" value="TreeGrafter"/>
</dbReference>
<proteinExistence type="predicted"/>
<feature type="transmembrane region" description="Helical" evidence="5">
    <location>
        <begin position="376"/>
        <end position="402"/>
    </location>
</feature>
<feature type="domain" description="Ig-like" evidence="8">
    <location>
        <begin position="191"/>
        <end position="266"/>
    </location>
</feature>
<evidence type="ECO:0000313" key="10">
    <source>
        <dbReference type="Proteomes" id="UP000827092"/>
    </source>
</evidence>
<dbReference type="Pfam" id="PF07679">
    <property type="entry name" value="I-set"/>
    <property type="match status" value="1"/>
</dbReference>
<dbReference type="GO" id="GO:0007156">
    <property type="term" value="P:homophilic cell adhesion via plasma membrane adhesion molecules"/>
    <property type="evidence" value="ECO:0007669"/>
    <property type="project" value="TreeGrafter"/>
</dbReference>
<keyword evidence="4" id="KW-0245">EGF-like domain</keyword>
<dbReference type="PROSITE" id="PS50026">
    <property type="entry name" value="EGF_3"/>
    <property type="match status" value="1"/>
</dbReference>
<feature type="domain" description="EGF-like" evidence="7">
    <location>
        <begin position="316"/>
        <end position="355"/>
    </location>
</feature>
<gene>
    <name evidence="9" type="ORF">JTE90_013091</name>
</gene>
<dbReference type="EMBL" id="JAFNEN010000364">
    <property type="protein sequence ID" value="KAG8184701.1"/>
    <property type="molecule type" value="Genomic_DNA"/>
</dbReference>
<comment type="caution">
    <text evidence="9">The sequence shown here is derived from an EMBL/GenBank/DDBJ whole genome shotgun (WGS) entry which is preliminary data.</text>
</comment>
<dbReference type="InterPro" id="IPR003599">
    <property type="entry name" value="Ig_sub"/>
</dbReference>
<reference evidence="9 10" key="1">
    <citation type="journal article" date="2022" name="Nat. Ecol. Evol.">
        <title>A masculinizing supergene underlies an exaggerated male reproductive morph in a spider.</title>
        <authorList>
            <person name="Hendrickx F."/>
            <person name="De Corte Z."/>
            <person name="Sonet G."/>
            <person name="Van Belleghem S.M."/>
            <person name="Kostlbacher S."/>
            <person name="Vangestel C."/>
        </authorList>
    </citation>
    <scope>NUCLEOTIDE SEQUENCE [LARGE SCALE GENOMIC DNA]</scope>
    <source>
        <strain evidence="9">W744_W776</strain>
    </source>
</reference>
<dbReference type="InterPro" id="IPR013098">
    <property type="entry name" value="Ig_I-set"/>
</dbReference>
<dbReference type="Gene3D" id="2.60.40.10">
    <property type="entry name" value="Immunoglobulins"/>
    <property type="match status" value="1"/>
</dbReference>
<evidence type="ECO:0000256" key="4">
    <source>
        <dbReference type="PROSITE-ProRule" id="PRU00076"/>
    </source>
</evidence>
<dbReference type="SMART" id="SM00409">
    <property type="entry name" value="IG"/>
    <property type="match status" value="1"/>
</dbReference>
<feature type="disulfide bond" evidence="4">
    <location>
        <begin position="345"/>
        <end position="354"/>
    </location>
</feature>
<feature type="chain" id="PRO_5043518328" description="Pro-neuregulin-2, membrane-bound" evidence="6">
    <location>
        <begin position="27"/>
        <end position="477"/>
    </location>
</feature>
<keyword evidence="10" id="KW-1185">Reference proteome</keyword>
<evidence type="ECO:0000256" key="3">
    <source>
        <dbReference type="ARBA" id="ARBA00023319"/>
    </source>
</evidence>
<protein>
    <recommendedName>
        <fullName evidence="11">Pro-neuregulin-2, membrane-bound</fullName>
    </recommendedName>
</protein>
<evidence type="ECO:0008006" key="11">
    <source>
        <dbReference type="Google" id="ProtNLM"/>
    </source>
</evidence>
<dbReference type="GO" id="GO:0005886">
    <property type="term" value="C:plasma membrane"/>
    <property type="evidence" value="ECO:0007669"/>
    <property type="project" value="TreeGrafter"/>
</dbReference>
<dbReference type="InterPro" id="IPR050958">
    <property type="entry name" value="Cell_Adh-Cytoskel_Orgn"/>
</dbReference>
<organism evidence="9 10">
    <name type="scientific">Oedothorax gibbosus</name>
    <dbReference type="NCBI Taxonomy" id="931172"/>
    <lineage>
        <taxon>Eukaryota</taxon>
        <taxon>Metazoa</taxon>
        <taxon>Ecdysozoa</taxon>
        <taxon>Arthropoda</taxon>
        <taxon>Chelicerata</taxon>
        <taxon>Arachnida</taxon>
        <taxon>Araneae</taxon>
        <taxon>Araneomorphae</taxon>
        <taxon>Entelegynae</taxon>
        <taxon>Araneoidea</taxon>
        <taxon>Linyphiidae</taxon>
        <taxon>Erigoninae</taxon>
        <taxon>Oedothorax</taxon>
    </lineage>
</organism>
<evidence type="ECO:0000256" key="2">
    <source>
        <dbReference type="ARBA" id="ARBA00023157"/>
    </source>
</evidence>
<keyword evidence="5" id="KW-0812">Transmembrane</keyword>
<dbReference type="PROSITE" id="PS50835">
    <property type="entry name" value="IG_LIKE"/>
    <property type="match status" value="1"/>
</dbReference>
<dbReference type="InterPro" id="IPR036179">
    <property type="entry name" value="Ig-like_dom_sf"/>
</dbReference>
<dbReference type="PROSITE" id="PS00022">
    <property type="entry name" value="EGF_1"/>
    <property type="match status" value="1"/>
</dbReference>